<dbReference type="GO" id="GO:0005759">
    <property type="term" value="C:mitochondrial matrix"/>
    <property type="evidence" value="ECO:0007669"/>
    <property type="project" value="UniProtKB-SubCell"/>
</dbReference>
<dbReference type="InterPro" id="IPR045864">
    <property type="entry name" value="aa-tRNA-synth_II/BPL/LPL"/>
</dbReference>
<dbReference type="PROSITE" id="PS51447">
    <property type="entry name" value="FDX_ACB"/>
    <property type="match status" value="1"/>
</dbReference>
<keyword evidence="20" id="KW-1185">Reference proteome</keyword>
<evidence type="ECO:0000256" key="16">
    <source>
        <dbReference type="ARBA" id="ARBA00073229"/>
    </source>
</evidence>
<organism evidence="19 20">
    <name type="scientific">Gryllus longicercus</name>
    <dbReference type="NCBI Taxonomy" id="2509291"/>
    <lineage>
        <taxon>Eukaryota</taxon>
        <taxon>Metazoa</taxon>
        <taxon>Ecdysozoa</taxon>
        <taxon>Arthropoda</taxon>
        <taxon>Hexapoda</taxon>
        <taxon>Insecta</taxon>
        <taxon>Pterygota</taxon>
        <taxon>Neoptera</taxon>
        <taxon>Polyneoptera</taxon>
        <taxon>Orthoptera</taxon>
        <taxon>Ensifera</taxon>
        <taxon>Gryllidea</taxon>
        <taxon>Grylloidea</taxon>
        <taxon>Gryllidae</taxon>
        <taxon>Gryllinae</taxon>
        <taxon>Gryllus</taxon>
    </lineage>
</organism>
<dbReference type="AlphaFoldDB" id="A0AAN9Z3Z9"/>
<dbReference type="Pfam" id="PF01409">
    <property type="entry name" value="tRNA-synt_2d"/>
    <property type="match status" value="2"/>
</dbReference>
<comment type="similarity">
    <text evidence="2">Belongs to the class-II aminoacyl-tRNA synthetase family.</text>
</comment>
<keyword evidence="8" id="KW-0648">Protein biosynthesis</keyword>
<dbReference type="CDD" id="cd00496">
    <property type="entry name" value="PheRS_alpha_core"/>
    <property type="match status" value="1"/>
</dbReference>
<dbReference type="FunFam" id="3.30.70.380:FF:000002">
    <property type="entry name" value="phenylalanine--tRNA ligase, mitochondrial"/>
    <property type="match status" value="1"/>
</dbReference>
<evidence type="ECO:0000313" key="20">
    <source>
        <dbReference type="Proteomes" id="UP001378592"/>
    </source>
</evidence>
<keyword evidence="11" id="KW-0496">Mitochondrion</keyword>
<keyword evidence="6" id="KW-0547">Nucleotide-binding</keyword>
<dbReference type="GO" id="GO:0005524">
    <property type="term" value="F:ATP binding"/>
    <property type="evidence" value="ECO:0007669"/>
    <property type="project" value="UniProtKB-KW"/>
</dbReference>
<keyword evidence="5" id="KW-0436">Ligase</keyword>
<dbReference type="InterPro" id="IPR036690">
    <property type="entry name" value="Fdx_antiC-bd_sf"/>
</dbReference>
<dbReference type="GO" id="GO:0000049">
    <property type="term" value="F:tRNA binding"/>
    <property type="evidence" value="ECO:0007669"/>
    <property type="project" value="InterPro"/>
</dbReference>
<dbReference type="SUPFAM" id="SSF55681">
    <property type="entry name" value="Class II aaRS and biotin synthetases"/>
    <property type="match status" value="1"/>
</dbReference>
<dbReference type="InterPro" id="IPR005121">
    <property type="entry name" value="Fdx_antiC-bd"/>
</dbReference>
<keyword evidence="10" id="KW-0007">Acetylation</keyword>
<evidence type="ECO:0000256" key="4">
    <source>
        <dbReference type="ARBA" id="ARBA00012814"/>
    </source>
</evidence>
<comment type="function">
    <text evidence="15">Is responsible for the charging of tRNA(Phe) with phenylalanine in mitochondrial translation. To a lesser extent, also catalyzes direct attachment of m-Tyr (an oxidized version of Phe) to tRNA(Phe), thereby opening the way for delivery of the misacylated tRNA to the ribosome and incorporation of ROS-damaged amino acid into proteins.</text>
</comment>
<evidence type="ECO:0000256" key="8">
    <source>
        <dbReference type="ARBA" id="ARBA00022917"/>
    </source>
</evidence>
<dbReference type="Proteomes" id="UP001378592">
    <property type="component" value="Unassembled WGS sequence"/>
</dbReference>
<dbReference type="PANTHER" id="PTHR11538:SF41">
    <property type="entry name" value="PHENYLALANINE--TRNA LIGASE, MITOCHONDRIAL"/>
    <property type="match status" value="1"/>
</dbReference>
<evidence type="ECO:0000256" key="11">
    <source>
        <dbReference type="ARBA" id="ARBA00023128"/>
    </source>
</evidence>
<dbReference type="Gene3D" id="3.30.70.380">
    <property type="entry name" value="Ferrodoxin-fold anticodon-binding domain"/>
    <property type="match status" value="1"/>
</dbReference>
<dbReference type="GO" id="GO:0006432">
    <property type="term" value="P:phenylalanyl-tRNA aminoacylation"/>
    <property type="evidence" value="ECO:0007669"/>
    <property type="project" value="InterPro"/>
</dbReference>
<evidence type="ECO:0000256" key="12">
    <source>
        <dbReference type="ARBA" id="ARBA00023146"/>
    </source>
</evidence>
<evidence type="ECO:0000256" key="6">
    <source>
        <dbReference type="ARBA" id="ARBA00022741"/>
    </source>
</evidence>
<dbReference type="SUPFAM" id="SSF54991">
    <property type="entry name" value="Anticodon-binding domain of PheRS"/>
    <property type="match status" value="1"/>
</dbReference>
<feature type="domain" description="FDX-ACB" evidence="18">
    <location>
        <begin position="336"/>
        <end position="429"/>
    </location>
</feature>
<dbReference type="EMBL" id="JAZDUA010000124">
    <property type="protein sequence ID" value="KAK7867268.1"/>
    <property type="molecule type" value="Genomic_DNA"/>
</dbReference>
<comment type="subunit">
    <text evidence="3">Monomer.</text>
</comment>
<dbReference type="EC" id="6.1.1.20" evidence="4"/>
<evidence type="ECO:0000259" key="17">
    <source>
        <dbReference type="PROSITE" id="PS50862"/>
    </source>
</evidence>
<dbReference type="Pfam" id="PF03147">
    <property type="entry name" value="FDX-ACB"/>
    <property type="match status" value="1"/>
</dbReference>
<feature type="domain" description="Aminoacyl-transfer RNA synthetases class-II family profile" evidence="17">
    <location>
        <begin position="68"/>
        <end position="326"/>
    </location>
</feature>
<dbReference type="FunFam" id="3.30.930.10:FF:000041">
    <property type="entry name" value="Phenylalanyl-tRNA synthetase 2, mitochondrial"/>
    <property type="match status" value="1"/>
</dbReference>
<accession>A0AAN9Z3Z9</accession>
<evidence type="ECO:0000256" key="10">
    <source>
        <dbReference type="ARBA" id="ARBA00022990"/>
    </source>
</evidence>
<keyword evidence="7" id="KW-0067">ATP-binding</keyword>
<evidence type="ECO:0000256" key="1">
    <source>
        <dbReference type="ARBA" id="ARBA00004305"/>
    </source>
</evidence>
<dbReference type="InterPro" id="IPR004530">
    <property type="entry name" value="Phe-tRNA-synth_IIc_mito"/>
</dbReference>
<name>A0AAN9Z3Z9_9ORTH</name>
<evidence type="ECO:0000256" key="13">
    <source>
        <dbReference type="ARBA" id="ARBA00031194"/>
    </source>
</evidence>
<comment type="catalytic activity">
    <reaction evidence="14">
        <text>tRNA(Phe) + L-phenylalanine + ATP = L-phenylalanyl-tRNA(Phe) + AMP + diphosphate + H(+)</text>
        <dbReference type="Rhea" id="RHEA:19413"/>
        <dbReference type="Rhea" id="RHEA-COMP:9668"/>
        <dbReference type="Rhea" id="RHEA-COMP:9699"/>
        <dbReference type="ChEBI" id="CHEBI:15378"/>
        <dbReference type="ChEBI" id="CHEBI:30616"/>
        <dbReference type="ChEBI" id="CHEBI:33019"/>
        <dbReference type="ChEBI" id="CHEBI:58095"/>
        <dbReference type="ChEBI" id="CHEBI:78442"/>
        <dbReference type="ChEBI" id="CHEBI:78531"/>
        <dbReference type="ChEBI" id="CHEBI:456215"/>
        <dbReference type="EC" id="6.1.1.20"/>
    </reaction>
</comment>
<dbReference type="GO" id="GO:0004826">
    <property type="term" value="F:phenylalanine-tRNA ligase activity"/>
    <property type="evidence" value="ECO:0007669"/>
    <property type="project" value="UniProtKB-EC"/>
</dbReference>
<keyword evidence="12" id="KW-0030">Aminoacyl-tRNA synthetase</keyword>
<evidence type="ECO:0000256" key="15">
    <source>
        <dbReference type="ARBA" id="ARBA00060211"/>
    </source>
</evidence>
<evidence type="ECO:0000259" key="18">
    <source>
        <dbReference type="PROSITE" id="PS51447"/>
    </source>
</evidence>
<dbReference type="InterPro" id="IPR006195">
    <property type="entry name" value="aa-tRNA-synth_II"/>
</dbReference>
<evidence type="ECO:0000313" key="19">
    <source>
        <dbReference type="EMBL" id="KAK7867268.1"/>
    </source>
</evidence>
<comment type="subcellular location">
    <subcellularLocation>
        <location evidence="1">Mitochondrion matrix</location>
    </subcellularLocation>
</comment>
<reference evidence="19 20" key="1">
    <citation type="submission" date="2024-03" db="EMBL/GenBank/DDBJ databases">
        <title>The genome assembly and annotation of the cricket Gryllus longicercus Weissman &amp; Gray.</title>
        <authorList>
            <person name="Szrajer S."/>
            <person name="Gray D."/>
            <person name="Ylla G."/>
        </authorList>
    </citation>
    <scope>NUCLEOTIDE SEQUENCE [LARGE SCALE GENOMIC DNA]</scope>
    <source>
        <strain evidence="19">DAG 2021-001</strain>
        <tissue evidence="19">Whole body minus gut</tissue>
    </source>
</reference>
<dbReference type="PANTHER" id="PTHR11538">
    <property type="entry name" value="PHENYLALANYL-TRNA SYNTHETASE"/>
    <property type="match status" value="1"/>
</dbReference>
<dbReference type="PROSITE" id="PS50862">
    <property type="entry name" value="AA_TRNA_LIGASE_II"/>
    <property type="match status" value="1"/>
</dbReference>
<proteinExistence type="inferred from homology"/>
<evidence type="ECO:0000256" key="9">
    <source>
        <dbReference type="ARBA" id="ARBA00022946"/>
    </source>
</evidence>
<sequence length="429" mass="49815">MIFERRAIITRVLNLRHLSSNAKSKDIPHTAIGGCHYPHDDWTNVSTKMLSYVGRNIHLQNNHPLSLIRQRIVQFFHKTFIGRTGNAVFSVYDNLNPIVTVEENFDSLLIPVDHPSRKKSDCYYLNQNHLLRAHTTAHQARLMSMGLNNFLIVGDVYRRDEIDSTHYPVFHQVDAVRLRTAQDLFPLDASILSVFDKGVERTEETQEHYNKEISCLMINEMKKTLEMMASELFGKDVKTRWVSAYFPFTHPSFELEILHHDKWMEVLGCGLIEQKILKTAGAVNHIGWAFGLGLERLAMHLYEIPDIRLFWSEDLGFLSQFNVEDPRTPIKYKPVSIYPPCSNDISFWLPQDAPFASNDFYDLVRNIGGDLIEQVNLIDEFTSPKKKMTSHCYRIVYRHMERTLTQEEVNVIHKDIEKTAVNELKVTIR</sequence>
<keyword evidence="9" id="KW-0809">Transit peptide</keyword>
<dbReference type="NCBIfam" id="TIGR00469">
    <property type="entry name" value="pheS_mito"/>
    <property type="match status" value="1"/>
</dbReference>
<gene>
    <name evidence="19" type="ORF">R5R35_000251</name>
</gene>
<comment type="caution">
    <text evidence="19">The sequence shown here is derived from an EMBL/GenBank/DDBJ whole genome shotgun (WGS) entry which is preliminary data.</text>
</comment>
<evidence type="ECO:0000256" key="7">
    <source>
        <dbReference type="ARBA" id="ARBA00022840"/>
    </source>
</evidence>
<evidence type="ECO:0000256" key="3">
    <source>
        <dbReference type="ARBA" id="ARBA00011245"/>
    </source>
</evidence>
<evidence type="ECO:0000256" key="2">
    <source>
        <dbReference type="ARBA" id="ARBA00008226"/>
    </source>
</evidence>
<protein>
    <recommendedName>
        <fullName evidence="16">Phenylalanine--tRNA ligase, mitochondrial</fullName>
        <ecNumber evidence="4">6.1.1.20</ecNumber>
    </recommendedName>
    <alternativeName>
        <fullName evidence="13">Phenylalanyl-tRNA synthetase</fullName>
    </alternativeName>
</protein>
<dbReference type="Gene3D" id="3.30.930.10">
    <property type="entry name" value="Bira Bifunctional Protein, Domain 2"/>
    <property type="match status" value="1"/>
</dbReference>
<dbReference type="InterPro" id="IPR002319">
    <property type="entry name" value="Phenylalanyl-tRNA_Synthase"/>
</dbReference>
<dbReference type="SMART" id="SM00896">
    <property type="entry name" value="FDX-ACB"/>
    <property type="match status" value="1"/>
</dbReference>
<evidence type="ECO:0000256" key="5">
    <source>
        <dbReference type="ARBA" id="ARBA00022598"/>
    </source>
</evidence>
<evidence type="ECO:0000256" key="14">
    <source>
        <dbReference type="ARBA" id="ARBA00049255"/>
    </source>
</evidence>